<dbReference type="Gene3D" id="1.20.120.720">
    <property type="entry name" value="Myosin VI head, motor domain, U50 subdomain"/>
    <property type="match status" value="1"/>
</dbReference>
<keyword evidence="4" id="KW-1185">Reference proteome</keyword>
<dbReference type="SUPFAM" id="SSF52540">
    <property type="entry name" value="P-loop containing nucleoside triphosphate hydrolases"/>
    <property type="match status" value="1"/>
</dbReference>
<comment type="caution">
    <text evidence="1">Lacks conserved residue(s) required for the propagation of feature annotation.</text>
</comment>
<evidence type="ECO:0000313" key="3">
    <source>
        <dbReference type="EMBL" id="VDL68736.1"/>
    </source>
</evidence>
<dbReference type="AlphaFoldDB" id="A0A0N4XRJ4"/>
<organism evidence="5">
    <name type="scientific">Nippostrongylus brasiliensis</name>
    <name type="common">Rat hookworm</name>
    <dbReference type="NCBI Taxonomy" id="27835"/>
    <lineage>
        <taxon>Eukaryota</taxon>
        <taxon>Metazoa</taxon>
        <taxon>Ecdysozoa</taxon>
        <taxon>Nematoda</taxon>
        <taxon>Chromadorea</taxon>
        <taxon>Rhabditida</taxon>
        <taxon>Rhabditina</taxon>
        <taxon>Rhabditomorpha</taxon>
        <taxon>Strongyloidea</taxon>
        <taxon>Heligmosomidae</taxon>
        <taxon>Nippostrongylus</taxon>
    </lineage>
</organism>
<reference evidence="3 4" key="2">
    <citation type="submission" date="2018-11" db="EMBL/GenBank/DDBJ databases">
        <authorList>
            <consortium name="Pathogen Informatics"/>
        </authorList>
    </citation>
    <scope>NUCLEOTIDE SEQUENCE [LARGE SCALE GENOMIC DNA]</scope>
</reference>
<protein>
    <submittedName>
        <fullName evidence="5">Myosin motor domain-containing protein</fullName>
    </submittedName>
</protein>
<evidence type="ECO:0000259" key="2">
    <source>
        <dbReference type="PROSITE" id="PS51456"/>
    </source>
</evidence>
<dbReference type="WBParaSite" id="NBR_0000514601-mRNA-1">
    <property type="protein sequence ID" value="NBR_0000514601-mRNA-1"/>
    <property type="gene ID" value="NBR_0000514601"/>
</dbReference>
<dbReference type="InterPro" id="IPR027417">
    <property type="entry name" value="P-loop_NTPase"/>
</dbReference>
<keyword evidence="1" id="KW-0505">Motor protein</keyword>
<feature type="domain" description="Myosin motor" evidence="2">
    <location>
        <begin position="1"/>
        <end position="55"/>
    </location>
</feature>
<name>A0A0N4XRJ4_NIPBR</name>
<dbReference type="PROSITE" id="PS51456">
    <property type="entry name" value="MYOSIN_MOTOR"/>
    <property type="match status" value="1"/>
</dbReference>
<evidence type="ECO:0000313" key="5">
    <source>
        <dbReference type="WBParaSite" id="NBR_0000514601-mRNA-1"/>
    </source>
</evidence>
<keyword evidence="1" id="KW-0009">Actin-binding</keyword>
<dbReference type="Proteomes" id="UP000271162">
    <property type="component" value="Unassembled WGS sequence"/>
</dbReference>
<dbReference type="OMA" id="TGFQGRC"/>
<comment type="similarity">
    <text evidence="1">Belongs to the TRAFAC class myosin-kinesin ATPase superfamily. Myosin family.</text>
</comment>
<dbReference type="GO" id="GO:0016459">
    <property type="term" value="C:myosin complex"/>
    <property type="evidence" value="ECO:0007669"/>
    <property type="project" value="UniProtKB-KW"/>
</dbReference>
<dbReference type="EMBL" id="UYSL01011569">
    <property type="protein sequence ID" value="VDL68736.1"/>
    <property type="molecule type" value="Genomic_DNA"/>
</dbReference>
<reference evidence="5" key="1">
    <citation type="submission" date="2017-02" db="UniProtKB">
        <authorList>
            <consortium name="WormBaseParasite"/>
        </authorList>
    </citation>
    <scope>IDENTIFICATION</scope>
</reference>
<keyword evidence="1" id="KW-0518">Myosin</keyword>
<dbReference type="GO" id="GO:0005524">
    <property type="term" value="F:ATP binding"/>
    <property type="evidence" value="ECO:0007669"/>
    <property type="project" value="InterPro"/>
</dbReference>
<evidence type="ECO:0000256" key="1">
    <source>
        <dbReference type="PROSITE-ProRule" id="PRU00782"/>
    </source>
</evidence>
<sequence length="55" mass="5963">MKVLLFKEPEIGAIFQLLAALLHIGNVKYRGTVVDTIEGVEVSDAANIARIAKLL</sequence>
<gene>
    <name evidence="3" type="ORF">NBR_LOCUS5147</name>
</gene>
<accession>A0A0N4XRJ4</accession>
<dbReference type="GO" id="GO:0003779">
    <property type="term" value="F:actin binding"/>
    <property type="evidence" value="ECO:0007669"/>
    <property type="project" value="UniProtKB-KW"/>
</dbReference>
<dbReference type="STRING" id="27835.A0A0N4XRJ4"/>
<dbReference type="InterPro" id="IPR001609">
    <property type="entry name" value="Myosin_head_motor_dom-like"/>
</dbReference>
<evidence type="ECO:0000313" key="4">
    <source>
        <dbReference type="Proteomes" id="UP000271162"/>
    </source>
</evidence>
<dbReference type="GO" id="GO:0003774">
    <property type="term" value="F:cytoskeletal motor activity"/>
    <property type="evidence" value="ECO:0007669"/>
    <property type="project" value="InterPro"/>
</dbReference>
<proteinExistence type="inferred from homology"/>